<dbReference type="Proteomes" id="UP000067448">
    <property type="component" value="Unassembled WGS sequence"/>
</dbReference>
<keyword evidence="1" id="KW-0175">Coiled coil</keyword>
<sequence>MANSADLDRLRWAWSAEAVAWLRARLRGVDEALEQSDLAHVMVLGDSQVGKTTLLLRLLGVADSDAAAEAAVPLRAGRGRGRSATPVPIRYQWSGDPDRWSLAHDDPGLESGARRGTEWLTSRQLEERLKSFRTGVTGDRLLWETWARPLEIGLPDRFAGPDRRTDLRVFDLPGLHGAGAEEREAAKALLAEYAPVVDHVVFVVSADQFAEMVRDPAITGNPFLLGWGEQAHRFSLVFTRAFSGDSVRRHLHEVLGEPGFSRWTRDGVVAAVQEHYADQLLVSELPSIVPSALFPVEIGESWQELLGSDPDYAEAVGPVCDELLRRLSDTVARYSEPDRRHLAASEIAARVEIVVRDNARRREQDLNTAAQAWRRAKDAHTEALAFVERAGGSAEAADRRNEKLRKRLERLAEWPVVYKRPKAPEMKGDLVRAKQEEERAAWTEAARKVWTDWWETAGEPEMPRQPPHDLSMRIRAKYDELCGCCHLCERWKRLVGDGPDHCYERMTGVATHMPAWIRTTLREHADPPTARLVRGAADAEQQCVIASRYADHTAETLARAVAEMDDMLEQMTEERVEDEANLVVARSVRAVHSKRNETYVRDLLGRAMQSHGDERGWLVLAALRGIRDLNRMFP</sequence>
<dbReference type="SUPFAM" id="SSF52540">
    <property type="entry name" value="P-loop containing nucleoside triphosphate hydrolases"/>
    <property type="match status" value="1"/>
</dbReference>
<organism evidence="2 3">
    <name type="scientific">Streptomyces scabiei</name>
    <dbReference type="NCBI Taxonomy" id="1930"/>
    <lineage>
        <taxon>Bacteria</taxon>
        <taxon>Bacillati</taxon>
        <taxon>Actinomycetota</taxon>
        <taxon>Actinomycetes</taxon>
        <taxon>Kitasatosporales</taxon>
        <taxon>Streptomycetaceae</taxon>
        <taxon>Streptomyces</taxon>
    </lineage>
</organism>
<feature type="coiled-coil region" evidence="1">
    <location>
        <begin position="554"/>
        <end position="581"/>
    </location>
</feature>
<evidence type="ECO:0008006" key="4">
    <source>
        <dbReference type="Google" id="ProtNLM"/>
    </source>
</evidence>
<evidence type="ECO:0000313" key="3">
    <source>
        <dbReference type="Proteomes" id="UP000067448"/>
    </source>
</evidence>
<evidence type="ECO:0000256" key="1">
    <source>
        <dbReference type="SAM" id="Coils"/>
    </source>
</evidence>
<accession>A0A100JTC4</accession>
<protein>
    <recommendedName>
        <fullName evidence="4">Dynamin family protein</fullName>
    </recommendedName>
</protein>
<dbReference type="InterPro" id="IPR027417">
    <property type="entry name" value="P-loop_NTPase"/>
</dbReference>
<gene>
    <name evidence="2" type="ORF">SsS58_05708</name>
</gene>
<reference evidence="2 3" key="2">
    <citation type="journal article" date="2016" name="Genome Announc.">
        <title>Draft Genome Sequences of Streptomyces scabiei S58, Streptomyces turgidiscabies T45, and Streptomyces acidiscabies a10, the Pathogens of Potato Common Scab, Isolated in Japan.</title>
        <authorList>
            <person name="Tomihama T."/>
            <person name="Nishi Y."/>
            <person name="Sakai M."/>
            <person name="Ikenaga M."/>
            <person name="Okubo T."/>
            <person name="Ikeda S."/>
        </authorList>
    </citation>
    <scope>NUCLEOTIDE SEQUENCE [LARGE SCALE GENOMIC DNA]</scope>
    <source>
        <strain evidence="2 3">S58</strain>
    </source>
</reference>
<comment type="caution">
    <text evidence="2">The sequence shown here is derived from an EMBL/GenBank/DDBJ whole genome shotgun (WGS) entry which is preliminary data.</text>
</comment>
<reference evidence="3" key="1">
    <citation type="submission" date="2015-11" db="EMBL/GenBank/DDBJ databases">
        <authorList>
            <consortium name="Cross-ministerial Strategic Innovation Promotion Program (SIP) consortium"/>
            <person name="Tomihama T."/>
            <person name="Ikenaga M."/>
            <person name="Sakai M."/>
            <person name="Okubo T."/>
            <person name="Ikeda S."/>
        </authorList>
    </citation>
    <scope>NUCLEOTIDE SEQUENCE [LARGE SCALE GENOMIC DNA]</scope>
    <source>
        <strain evidence="3">S58</strain>
    </source>
</reference>
<dbReference type="AlphaFoldDB" id="A0A100JTC4"/>
<reference evidence="3" key="3">
    <citation type="submission" date="2016-02" db="EMBL/GenBank/DDBJ databases">
        <title>Draft genome of pathogenic Streptomyces sp. in Japan.</title>
        <authorList>
            <person name="Tomihama T."/>
            <person name="Ikenaga M."/>
            <person name="Sakai M."/>
            <person name="Okubo T."/>
            <person name="Ikeda S."/>
        </authorList>
    </citation>
    <scope>NUCLEOTIDE SEQUENCE [LARGE SCALE GENOMIC DNA]</scope>
    <source>
        <strain evidence="3">S58</strain>
    </source>
</reference>
<dbReference type="Gene3D" id="3.40.50.300">
    <property type="entry name" value="P-loop containing nucleotide triphosphate hydrolases"/>
    <property type="match status" value="1"/>
</dbReference>
<name>A0A100JTC4_STRSC</name>
<evidence type="ECO:0000313" key="2">
    <source>
        <dbReference type="EMBL" id="GAQ65299.1"/>
    </source>
</evidence>
<proteinExistence type="predicted"/>
<dbReference type="EMBL" id="BCMM01000029">
    <property type="protein sequence ID" value="GAQ65299.1"/>
    <property type="molecule type" value="Genomic_DNA"/>
</dbReference>